<comment type="subcellular location">
    <subcellularLocation>
        <location evidence="8 9">Nucleus</location>
    </subcellularLocation>
</comment>
<dbReference type="GO" id="GO:0003700">
    <property type="term" value="F:DNA-binding transcription factor activity"/>
    <property type="evidence" value="ECO:0007669"/>
    <property type="project" value="UniProtKB-UniRule"/>
</dbReference>
<evidence type="ECO:0000313" key="12">
    <source>
        <dbReference type="EMBL" id="KAK7304220.1"/>
    </source>
</evidence>
<protein>
    <recommendedName>
        <fullName evidence="9">Dof zinc finger protein</fullName>
    </recommendedName>
</protein>
<organism evidence="12 13">
    <name type="scientific">Clitoria ternatea</name>
    <name type="common">Butterfly pea</name>
    <dbReference type="NCBI Taxonomy" id="43366"/>
    <lineage>
        <taxon>Eukaryota</taxon>
        <taxon>Viridiplantae</taxon>
        <taxon>Streptophyta</taxon>
        <taxon>Embryophyta</taxon>
        <taxon>Tracheophyta</taxon>
        <taxon>Spermatophyta</taxon>
        <taxon>Magnoliopsida</taxon>
        <taxon>eudicotyledons</taxon>
        <taxon>Gunneridae</taxon>
        <taxon>Pentapetalae</taxon>
        <taxon>rosids</taxon>
        <taxon>fabids</taxon>
        <taxon>Fabales</taxon>
        <taxon>Fabaceae</taxon>
        <taxon>Papilionoideae</taxon>
        <taxon>50 kb inversion clade</taxon>
        <taxon>NPAAA clade</taxon>
        <taxon>indigoferoid/millettioid clade</taxon>
        <taxon>Phaseoleae</taxon>
        <taxon>Clitoria</taxon>
    </lineage>
</organism>
<dbReference type="PANTHER" id="PTHR31992">
    <property type="entry name" value="DOF ZINC FINGER PROTEIN DOF1.4-RELATED"/>
    <property type="match status" value="1"/>
</dbReference>
<keyword evidence="7 8" id="KW-0539">Nucleus</keyword>
<keyword evidence="13" id="KW-1185">Reference proteome</keyword>
<evidence type="ECO:0000256" key="7">
    <source>
        <dbReference type="ARBA" id="ARBA00023242"/>
    </source>
</evidence>
<dbReference type="GO" id="GO:0005634">
    <property type="term" value="C:nucleus"/>
    <property type="evidence" value="ECO:0007669"/>
    <property type="project" value="UniProtKB-SubCell"/>
</dbReference>
<keyword evidence="3 9" id="KW-0862">Zinc</keyword>
<comment type="function">
    <text evidence="9">Transcription factor that binds specifically to a 5'-AA[AG]G-3' consensus core sequence.</text>
</comment>
<evidence type="ECO:0000256" key="4">
    <source>
        <dbReference type="ARBA" id="ARBA00023015"/>
    </source>
</evidence>
<dbReference type="PANTHER" id="PTHR31992:SF342">
    <property type="entry name" value="DOF ZINC FINGER PROTEIN"/>
    <property type="match status" value="1"/>
</dbReference>
<name>A0AAN9PLQ8_CLITE</name>
<dbReference type="GO" id="GO:0003677">
    <property type="term" value="F:DNA binding"/>
    <property type="evidence" value="ECO:0007669"/>
    <property type="project" value="UniProtKB-UniRule"/>
</dbReference>
<dbReference type="Pfam" id="PF02701">
    <property type="entry name" value="Zn_ribbon_Dof"/>
    <property type="match status" value="1"/>
</dbReference>
<evidence type="ECO:0000256" key="3">
    <source>
        <dbReference type="ARBA" id="ARBA00022833"/>
    </source>
</evidence>
<evidence type="ECO:0000313" key="13">
    <source>
        <dbReference type="Proteomes" id="UP001359559"/>
    </source>
</evidence>
<keyword evidence="2 8" id="KW-0863">Zinc-finger</keyword>
<dbReference type="PROSITE" id="PS50884">
    <property type="entry name" value="ZF_DOF_2"/>
    <property type="match status" value="1"/>
</dbReference>
<evidence type="ECO:0000256" key="5">
    <source>
        <dbReference type="ARBA" id="ARBA00023125"/>
    </source>
</evidence>
<dbReference type="Proteomes" id="UP001359559">
    <property type="component" value="Unassembled WGS sequence"/>
</dbReference>
<proteinExistence type="predicted"/>
<evidence type="ECO:0000256" key="6">
    <source>
        <dbReference type="ARBA" id="ARBA00023163"/>
    </source>
</evidence>
<gene>
    <name evidence="12" type="ORF">RJT34_15346</name>
</gene>
<dbReference type="GO" id="GO:0008270">
    <property type="term" value="F:zinc ion binding"/>
    <property type="evidence" value="ECO:0007669"/>
    <property type="project" value="UniProtKB-KW"/>
</dbReference>
<feature type="domain" description="Dof-type" evidence="11">
    <location>
        <begin position="84"/>
        <end position="138"/>
    </location>
</feature>
<dbReference type="InterPro" id="IPR003851">
    <property type="entry name" value="Znf_Dof"/>
</dbReference>
<feature type="region of interest" description="Disordered" evidence="10">
    <location>
        <begin position="128"/>
        <end position="204"/>
    </location>
</feature>
<evidence type="ECO:0000256" key="10">
    <source>
        <dbReference type="SAM" id="MobiDB-lite"/>
    </source>
</evidence>
<evidence type="ECO:0000256" key="1">
    <source>
        <dbReference type="ARBA" id="ARBA00022723"/>
    </source>
</evidence>
<keyword evidence="1 9" id="KW-0479">Metal-binding</keyword>
<dbReference type="AlphaFoldDB" id="A0AAN9PLQ8"/>
<evidence type="ECO:0000259" key="11">
    <source>
        <dbReference type="PROSITE" id="PS50884"/>
    </source>
</evidence>
<evidence type="ECO:0000256" key="8">
    <source>
        <dbReference type="PROSITE-ProRule" id="PRU00071"/>
    </source>
</evidence>
<dbReference type="InterPro" id="IPR045174">
    <property type="entry name" value="Dof"/>
</dbReference>
<reference evidence="12 13" key="1">
    <citation type="submission" date="2024-01" db="EMBL/GenBank/DDBJ databases">
        <title>The genomes of 5 underutilized Papilionoideae crops provide insights into root nodulation and disease resistance.</title>
        <authorList>
            <person name="Yuan L."/>
        </authorList>
    </citation>
    <scope>NUCLEOTIDE SEQUENCE [LARGE SCALE GENOMIC DNA]</scope>
    <source>
        <strain evidence="12">LY-2023</strain>
        <tissue evidence="12">Leaf</tissue>
    </source>
</reference>
<accession>A0AAN9PLQ8</accession>
<comment type="caution">
    <text evidence="12">The sequence shown here is derived from an EMBL/GenBank/DDBJ whole genome shotgun (WGS) entry which is preliminary data.</text>
</comment>
<keyword evidence="5 8" id="KW-0238">DNA-binding</keyword>
<dbReference type="EMBL" id="JAYKXN010000003">
    <property type="protein sequence ID" value="KAK7304220.1"/>
    <property type="molecule type" value="Genomic_DNA"/>
</dbReference>
<feature type="compositionally biased region" description="Low complexity" evidence="10">
    <location>
        <begin position="186"/>
        <end position="204"/>
    </location>
</feature>
<evidence type="ECO:0000256" key="2">
    <source>
        <dbReference type="ARBA" id="ARBA00022771"/>
    </source>
</evidence>
<evidence type="ECO:0000256" key="9">
    <source>
        <dbReference type="RuleBase" id="RU369094"/>
    </source>
</evidence>
<keyword evidence="6 9" id="KW-0804">Transcription</keyword>
<sequence>MEDSDAGGAVQCSAGIFVSPKHIFSLLRTNLVTTLTQIQPTQQYKHTHLLPRPKMQEIHSLAGGRFFGGDRRLRPHHQNLQQPLKCPRCDSLNTKFCYYNNYNLSQPRHFCKNCRRYWTKGGVLRNVPVGGGCRKSKRSSKPKTTPNSDDNNNNNPSSSSETAPANASTPPANSQPQPPEPERNANSHSSSESSSLTAAEAVSAPSSNNLLLDNVRESKLFANASFEQGSGGGVFSETGSFTSLVGSNNETLGFGFGIGIGNNNNSVLDATSFRFGNNNQFQVAPQCQWQQQQQNPHEFATASFMDHAVPFELPSLQNKTGNGGFGSLDWQAGSDQGLFDLPTTVDQPYWTHPHWSDQDNPSLFHLP</sequence>
<dbReference type="PROSITE" id="PS01361">
    <property type="entry name" value="ZF_DOF_1"/>
    <property type="match status" value="1"/>
</dbReference>
<feature type="compositionally biased region" description="Low complexity" evidence="10">
    <location>
        <begin position="142"/>
        <end position="175"/>
    </location>
</feature>
<keyword evidence="4 9" id="KW-0805">Transcription regulation</keyword>